<dbReference type="EMBL" id="QGMF01000274">
    <property type="protein sequence ID" value="TVY17241.1"/>
    <property type="molecule type" value="Genomic_DNA"/>
</dbReference>
<feature type="coiled-coil region" evidence="1">
    <location>
        <begin position="208"/>
        <end position="253"/>
    </location>
</feature>
<feature type="region of interest" description="Disordered" evidence="2">
    <location>
        <begin position="150"/>
        <end position="195"/>
    </location>
</feature>
<keyword evidence="4" id="KW-1185">Reference proteome</keyword>
<evidence type="ECO:0000256" key="1">
    <source>
        <dbReference type="SAM" id="Coils"/>
    </source>
</evidence>
<dbReference type="Gene3D" id="3.40.390.10">
    <property type="entry name" value="Collagenase (Catalytic Domain)"/>
    <property type="match status" value="1"/>
</dbReference>
<name>A0A8T9BCY2_9HELO</name>
<sequence length="270" mass="29893">MRDNAHICLLKSTDSYTNAWLPVGEGGCENAIGDIAITRINQYIAICPGAFSFAQMVTPRTTIGTDASIDWSGAQHNGNYAQSLEYWATPLSYTIFHELCHYLLNYEDYFLNTEVTWIGGTTNKAYKYNGATQLVAENPGDVENNVDNLGIASNHYDGPSPAQQHVIRTPRNPPSGHHQGHKSTTTQPPAPKPRRCIDCHARERVQNAEAAERDADRALIQARAAVKEARAHVKKIEQEAAEEARLARIKQEQASSISKRAQPLGRHNHV</sequence>
<dbReference type="GO" id="GO:0008237">
    <property type="term" value="F:metallopeptidase activity"/>
    <property type="evidence" value="ECO:0007669"/>
    <property type="project" value="InterPro"/>
</dbReference>
<dbReference type="Proteomes" id="UP000469559">
    <property type="component" value="Unassembled WGS sequence"/>
</dbReference>
<proteinExistence type="predicted"/>
<organism evidence="3 4">
    <name type="scientific">Lachnellula arida</name>
    <dbReference type="NCBI Taxonomy" id="1316785"/>
    <lineage>
        <taxon>Eukaryota</taxon>
        <taxon>Fungi</taxon>
        <taxon>Dikarya</taxon>
        <taxon>Ascomycota</taxon>
        <taxon>Pezizomycotina</taxon>
        <taxon>Leotiomycetes</taxon>
        <taxon>Helotiales</taxon>
        <taxon>Lachnaceae</taxon>
        <taxon>Lachnellula</taxon>
    </lineage>
</organism>
<comment type="caution">
    <text evidence="3">The sequence shown here is derived from an EMBL/GenBank/DDBJ whole genome shotgun (WGS) entry which is preliminary data.</text>
</comment>
<dbReference type="OrthoDB" id="3211582at2759"/>
<dbReference type="AlphaFoldDB" id="A0A8T9BCY2"/>
<evidence type="ECO:0000313" key="4">
    <source>
        <dbReference type="Proteomes" id="UP000469559"/>
    </source>
</evidence>
<dbReference type="InterPro" id="IPR024079">
    <property type="entry name" value="MetalloPept_cat_dom_sf"/>
</dbReference>
<gene>
    <name evidence="3" type="ORF">LARI1_G004233</name>
</gene>
<evidence type="ECO:0000256" key="2">
    <source>
        <dbReference type="SAM" id="MobiDB-lite"/>
    </source>
</evidence>
<keyword evidence="1" id="KW-0175">Coiled coil</keyword>
<accession>A0A8T9BCY2</accession>
<protein>
    <submittedName>
        <fullName evidence="3">Uncharacterized protein</fullName>
    </submittedName>
</protein>
<reference evidence="3 4" key="1">
    <citation type="submission" date="2018-05" db="EMBL/GenBank/DDBJ databases">
        <title>Whole genome sequencing for identification of molecular markers to develop diagnostic detection tools for the regulated plant pathogen Lachnellula willkommii.</title>
        <authorList>
            <person name="Giroux E."/>
            <person name="Bilodeau G."/>
        </authorList>
    </citation>
    <scope>NUCLEOTIDE SEQUENCE [LARGE SCALE GENOMIC DNA]</scope>
    <source>
        <strain evidence="3 4">CBS 203.66</strain>
    </source>
</reference>
<evidence type="ECO:0000313" key="3">
    <source>
        <dbReference type="EMBL" id="TVY17241.1"/>
    </source>
</evidence>